<keyword evidence="2" id="KW-1185">Reference proteome</keyword>
<dbReference type="GO" id="GO:0019171">
    <property type="term" value="F:(3R)-hydroxyacyl-[acyl-carrier-protein] dehydratase activity"/>
    <property type="evidence" value="ECO:0007669"/>
    <property type="project" value="TreeGrafter"/>
</dbReference>
<dbReference type="PANTHER" id="PTHR43437:SF3">
    <property type="entry name" value="HYDROXYACYL-THIOESTER DEHYDRATASE TYPE 2, MITOCHONDRIAL"/>
    <property type="match status" value="1"/>
</dbReference>
<dbReference type="OrthoDB" id="2691304at2"/>
<reference evidence="1 2" key="1">
    <citation type="journal article" date="2016" name="Genome Announc.">
        <title>Complete Genome Sequences of Aerococcus christensenii CCUG 28831T, Aerococcus sanguinicola CCUG 43001T, Aerococcus urinae CCUG 36881T, Aerococcus urinaeequi CCUG 28094T, Aerococcus urinaehominis CCUG 42038 BT, and Aerococcus viridans CCUG 4311T.</title>
        <authorList>
            <person name="Carkaci D."/>
            <person name="Dargis R."/>
            <person name="Nielsen X.C."/>
            <person name="Skovgaard O."/>
            <person name="Fuursted K."/>
            <person name="Christensen J.J."/>
        </authorList>
    </citation>
    <scope>NUCLEOTIDE SEQUENCE [LARGE SCALE GENOMIC DNA]</scope>
    <source>
        <strain evidence="1 2">CCUG42038B</strain>
    </source>
</reference>
<evidence type="ECO:0000313" key="1">
    <source>
        <dbReference type="EMBL" id="AMB99607.1"/>
    </source>
</evidence>
<dbReference type="GO" id="GO:0006633">
    <property type="term" value="P:fatty acid biosynthetic process"/>
    <property type="evidence" value="ECO:0007669"/>
    <property type="project" value="TreeGrafter"/>
</dbReference>
<dbReference type="Proteomes" id="UP000062260">
    <property type="component" value="Chromosome"/>
</dbReference>
<gene>
    <name evidence="1" type="ORF">AWM75_06255</name>
</gene>
<proteinExistence type="predicted"/>
<dbReference type="Gene3D" id="3.10.129.10">
    <property type="entry name" value="Hotdog Thioesterase"/>
    <property type="match status" value="1"/>
</dbReference>
<dbReference type="InterPro" id="IPR002539">
    <property type="entry name" value="MaoC-like_dom"/>
</dbReference>
<dbReference type="KEGG" id="auh:AWM75_06255"/>
<dbReference type="SUPFAM" id="SSF54637">
    <property type="entry name" value="Thioesterase/thiol ester dehydrase-isomerase"/>
    <property type="match status" value="1"/>
</dbReference>
<dbReference type="EMBL" id="CP014163">
    <property type="protein sequence ID" value="AMB99607.1"/>
    <property type="molecule type" value="Genomic_DNA"/>
</dbReference>
<dbReference type="AlphaFoldDB" id="A0A0X8FMX3"/>
<dbReference type="STRING" id="128944.AWM75_06255"/>
<protein>
    <submittedName>
        <fullName evidence="1">Uncharacterized protein</fullName>
    </submittedName>
</protein>
<organism evidence="1 2">
    <name type="scientific">Aerococcus urinaehominis</name>
    <dbReference type="NCBI Taxonomy" id="128944"/>
    <lineage>
        <taxon>Bacteria</taxon>
        <taxon>Bacillati</taxon>
        <taxon>Bacillota</taxon>
        <taxon>Bacilli</taxon>
        <taxon>Lactobacillales</taxon>
        <taxon>Aerococcaceae</taxon>
        <taxon>Aerococcus</taxon>
    </lineage>
</organism>
<name>A0A0X8FMX3_9LACT</name>
<dbReference type="Pfam" id="PF01575">
    <property type="entry name" value="MaoC_dehydratas"/>
    <property type="match status" value="1"/>
</dbReference>
<reference evidence="2" key="2">
    <citation type="submission" date="2016-01" db="EMBL/GenBank/DDBJ databases">
        <title>Six Aerococcus type strain genome sequencing and assembly using PacBio and Illumina Hiseq.</title>
        <authorList>
            <person name="Carkaci D."/>
            <person name="Dargis R."/>
            <person name="Nielsen X.C."/>
            <person name="Skovgaard O."/>
            <person name="Fuursted K."/>
            <person name="Christensen J.J."/>
        </authorList>
    </citation>
    <scope>NUCLEOTIDE SEQUENCE [LARGE SCALE GENOMIC DNA]</scope>
    <source>
        <strain evidence="2">CCUG42038B</strain>
    </source>
</reference>
<dbReference type="PANTHER" id="PTHR43437">
    <property type="entry name" value="HYDROXYACYL-THIOESTER DEHYDRATASE TYPE 2, MITOCHONDRIAL-RELATED"/>
    <property type="match status" value="1"/>
</dbReference>
<evidence type="ECO:0000313" key="2">
    <source>
        <dbReference type="Proteomes" id="UP000062260"/>
    </source>
</evidence>
<dbReference type="RefSeq" id="WP_067979683.1">
    <property type="nucleotide sequence ID" value="NZ_CP014163.1"/>
</dbReference>
<dbReference type="InterPro" id="IPR029069">
    <property type="entry name" value="HotDog_dom_sf"/>
</dbReference>
<dbReference type="InterPro" id="IPR050965">
    <property type="entry name" value="UPF0336/Enoyl-CoA_hydratase"/>
</dbReference>
<sequence>MDSNLIFGATIDQLKVGDTFSVTEMIRERDILLYMGVTGDANPVYLQNEYSQNAGNAFAIVPPIVLMGIMTKIISMNFPGPGSQLVEMNVNFSQSLPHNATVTLNFEITRVEALKEFVTVHVTGHRAEDATQPVLDAMITVVPPNNQLSDQLSYADTDNLQIVPGDDELV</sequence>
<accession>A0A0X8FMX3</accession>